<organism evidence="2">
    <name type="scientific">viral metagenome</name>
    <dbReference type="NCBI Taxonomy" id="1070528"/>
    <lineage>
        <taxon>unclassified sequences</taxon>
        <taxon>metagenomes</taxon>
        <taxon>organismal metagenomes</taxon>
    </lineage>
</organism>
<feature type="transmembrane region" description="Helical" evidence="1">
    <location>
        <begin position="43"/>
        <end position="64"/>
    </location>
</feature>
<gene>
    <name evidence="5" type="ORF">MM415A00140_0024</name>
    <name evidence="3" type="ORF">MM415B00227_0052</name>
    <name evidence="2" type="ORF">TM448A00134_0065</name>
    <name evidence="4" type="ORF">TM448B00166_0036</name>
</gene>
<sequence length="65" mass="7175">MQNDHCGFRVYEDCDCGDQCKSKAVSLGRFQKPIPMPYPKTHYLSGAVVCVAVWGLFFAMNGGLS</sequence>
<accession>A0A6H1ZBC0</accession>
<dbReference type="EMBL" id="MT144594">
    <property type="protein sequence ID" value="QJH93992.1"/>
    <property type="molecule type" value="Genomic_DNA"/>
</dbReference>
<evidence type="ECO:0000313" key="4">
    <source>
        <dbReference type="EMBL" id="QJH93992.1"/>
    </source>
</evidence>
<dbReference type="EMBL" id="MT145197">
    <property type="protein sequence ID" value="QJI05274.1"/>
    <property type="molecule type" value="Genomic_DNA"/>
</dbReference>
<reference evidence="2" key="1">
    <citation type="submission" date="2020-03" db="EMBL/GenBank/DDBJ databases">
        <title>The deep terrestrial virosphere.</title>
        <authorList>
            <person name="Holmfeldt K."/>
            <person name="Nilsson E."/>
            <person name="Simone D."/>
            <person name="Lopez-Fernandez M."/>
            <person name="Wu X."/>
            <person name="de Brujin I."/>
            <person name="Lundin D."/>
            <person name="Andersson A."/>
            <person name="Bertilsson S."/>
            <person name="Dopson M."/>
        </authorList>
    </citation>
    <scope>NUCLEOTIDE SEQUENCE</scope>
    <source>
        <strain evidence="5">MM415A00140</strain>
        <strain evidence="3">MM415B00227</strain>
        <strain evidence="2">TM448A00134</strain>
        <strain evidence="4">TM448B00166</strain>
    </source>
</reference>
<evidence type="ECO:0000313" key="2">
    <source>
        <dbReference type="EMBL" id="QJA44731.1"/>
    </source>
</evidence>
<dbReference type="EMBL" id="MT143979">
    <property type="protein sequence ID" value="QJA44731.1"/>
    <property type="molecule type" value="Genomic_DNA"/>
</dbReference>
<dbReference type="AlphaFoldDB" id="A0A6H1ZBC0"/>
<keyword evidence="1" id="KW-0812">Transmembrane</keyword>
<evidence type="ECO:0000313" key="5">
    <source>
        <dbReference type="EMBL" id="QJI05274.1"/>
    </source>
</evidence>
<keyword evidence="1" id="KW-1133">Transmembrane helix</keyword>
<keyword evidence="1" id="KW-0472">Membrane</keyword>
<protein>
    <submittedName>
        <fullName evidence="2">Uncharacterized protein</fullName>
    </submittedName>
</protein>
<dbReference type="EMBL" id="MT141570">
    <property type="protein sequence ID" value="QJA67390.1"/>
    <property type="molecule type" value="Genomic_DNA"/>
</dbReference>
<evidence type="ECO:0000313" key="3">
    <source>
        <dbReference type="EMBL" id="QJA67390.1"/>
    </source>
</evidence>
<evidence type="ECO:0000256" key="1">
    <source>
        <dbReference type="SAM" id="Phobius"/>
    </source>
</evidence>
<proteinExistence type="predicted"/>
<name>A0A6H1ZBC0_9ZZZZ</name>